<dbReference type="GO" id="GO:0046872">
    <property type="term" value="F:metal ion binding"/>
    <property type="evidence" value="ECO:0007669"/>
    <property type="project" value="UniProtKB-KW"/>
</dbReference>
<keyword evidence="7" id="KW-1133">Transmembrane helix</keyword>
<evidence type="ECO:0000256" key="3">
    <source>
        <dbReference type="ARBA" id="ARBA00022723"/>
    </source>
</evidence>
<dbReference type="SUPFAM" id="SSF54862">
    <property type="entry name" value="4Fe-4S ferredoxins"/>
    <property type="match status" value="1"/>
</dbReference>
<feature type="domain" description="4Fe-4S ferredoxin-type" evidence="8">
    <location>
        <begin position="149"/>
        <end position="178"/>
    </location>
</feature>
<feature type="transmembrane region" description="Helical" evidence="7">
    <location>
        <begin position="28"/>
        <end position="48"/>
    </location>
</feature>
<dbReference type="InterPro" id="IPR017896">
    <property type="entry name" value="4Fe4S_Fe-S-bd"/>
</dbReference>
<keyword evidence="6" id="KW-0411">Iron-sulfur</keyword>
<accession>A0A975AGH6</accession>
<keyword evidence="3" id="KW-0479">Metal-binding</keyword>
<reference evidence="9" key="1">
    <citation type="submission" date="2021-03" db="EMBL/GenBank/DDBJ databases">
        <title>Alkalibacter marinus sp. nov., isolated from tidal flat sediment.</title>
        <authorList>
            <person name="Namirimu T."/>
            <person name="Yang J.-A."/>
            <person name="Yang S.-H."/>
            <person name="Kim Y.-J."/>
            <person name="Kwon K.K."/>
        </authorList>
    </citation>
    <scope>NUCLEOTIDE SEQUENCE</scope>
    <source>
        <strain evidence="9">ES005</strain>
    </source>
</reference>
<feature type="transmembrane region" description="Helical" evidence="7">
    <location>
        <begin position="105"/>
        <end position="124"/>
    </location>
</feature>
<keyword evidence="7" id="KW-0472">Membrane</keyword>
<dbReference type="PANTHER" id="PTHR30176">
    <property type="entry name" value="FERREDOXIN-TYPE PROTEIN NAPH"/>
    <property type="match status" value="1"/>
</dbReference>
<name>A0A975AGH6_9FIRM</name>
<dbReference type="Gene3D" id="3.30.70.3270">
    <property type="match status" value="1"/>
</dbReference>
<keyword evidence="1" id="KW-0813">Transport</keyword>
<evidence type="ECO:0000256" key="2">
    <source>
        <dbReference type="ARBA" id="ARBA00022485"/>
    </source>
</evidence>
<dbReference type="KEGG" id="alka:J0B03_06820"/>
<protein>
    <submittedName>
        <fullName evidence="9">4Fe-4S binding protein</fullName>
    </submittedName>
</protein>
<gene>
    <name evidence="9" type="ORF">J0B03_06820</name>
</gene>
<dbReference type="InterPro" id="IPR051684">
    <property type="entry name" value="Electron_Trans/Redox"/>
</dbReference>
<dbReference type="Pfam" id="PF12838">
    <property type="entry name" value="Fer4_7"/>
    <property type="match status" value="1"/>
</dbReference>
<evidence type="ECO:0000313" key="10">
    <source>
        <dbReference type="Proteomes" id="UP000663499"/>
    </source>
</evidence>
<dbReference type="InterPro" id="IPR017900">
    <property type="entry name" value="4Fe4S_Fe_S_CS"/>
</dbReference>
<feature type="domain" description="4Fe-4S ferredoxin-type" evidence="8">
    <location>
        <begin position="180"/>
        <end position="209"/>
    </location>
</feature>
<dbReference type="PROSITE" id="PS51379">
    <property type="entry name" value="4FE4S_FER_2"/>
    <property type="match status" value="2"/>
</dbReference>
<keyword evidence="5" id="KW-0408">Iron</keyword>
<evidence type="ECO:0000256" key="1">
    <source>
        <dbReference type="ARBA" id="ARBA00022448"/>
    </source>
</evidence>
<feature type="transmembrane region" description="Helical" evidence="7">
    <location>
        <begin position="78"/>
        <end position="99"/>
    </location>
</feature>
<dbReference type="EMBL" id="CP071444">
    <property type="protein sequence ID" value="QSX07549.1"/>
    <property type="molecule type" value="Genomic_DNA"/>
</dbReference>
<feature type="transmembrane region" description="Helical" evidence="7">
    <location>
        <begin position="7"/>
        <end position="22"/>
    </location>
</feature>
<evidence type="ECO:0000256" key="5">
    <source>
        <dbReference type="ARBA" id="ARBA00023004"/>
    </source>
</evidence>
<dbReference type="RefSeq" id="WP_207298891.1">
    <property type="nucleotide sequence ID" value="NZ_CP071444.1"/>
</dbReference>
<sequence>MKKTVTTLVRIAFLGIFLWLILQGKMNLWLALFGVTVVGALFFGRFFCGYVCPMNTLMVPVDWITRKMGLKRREVPKFLKGQAGAAILLVLSVAILVLSKRFLGKNIPLLFVFLGIAVVVTIFYRPEFFHNHLCPFGLVQSWTGRFARLSKKVSMEDCIGCKKCEKVCPSAAIAVDPENRKARIDATLCHQCQNCTVICPVNAISYGKR</sequence>
<dbReference type="PROSITE" id="PS00198">
    <property type="entry name" value="4FE4S_FER_1"/>
    <property type="match status" value="2"/>
</dbReference>
<dbReference type="AlphaFoldDB" id="A0A975AGH6"/>
<evidence type="ECO:0000259" key="8">
    <source>
        <dbReference type="PROSITE" id="PS51379"/>
    </source>
</evidence>
<dbReference type="Pfam" id="PF12801">
    <property type="entry name" value="Fer4_5"/>
    <property type="match status" value="2"/>
</dbReference>
<dbReference type="GO" id="GO:0005886">
    <property type="term" value="C:plasma membrane"/>
    <property type="evidence" value="ECO:0007669"/>
    <property type="project" value="TreeGrafter"/>
</dbReference>
<keyword evidence="2" id="KW-0004">4Fe-4S</keyword>
<organism evidence="9 10">
    <name type="scientific">Alkalibacter rhizosphaerae</name>
    <dbReference type="NCBI Taxonomy" id="2815577"/>
    <lineage>
        <taxon>Bacteria</taxon>
        <taxon>Bacillati</taxon>
        <taxon>Bacillota</taxon>
        <taxon>Clostridia</taxon>
        <taxon>Eubacteriales</taxon>
        <taxon>Eubacteriaceae</taxon>
        <taxon>Alkalibacter</taxon>
    </lineage>
</organism>
<dbReference type="GO" id="GO:0051539">
    <property type="term" value="F:4 iron, 4 sulfur cluster binding"/>
    <property type="evidence" value="ECO:0007669"/>
    <property type="project" value="UniProtKB-KW"/>
</dbReference>
<dbReference type="PANTHER" id="PTHR30176:SF3">
    <property type="entry name" value="FERREDOXIN-TYPE PROTEIN NAPH"/>
    <property type="match status" value="1"/>
</dbReference>
<keyword evidence="10" id="KW-1185">Reference proteome</keyword>
<evidence type="ECO:0000256" key="6">
    <source>
        <dbReference type="ARBA" id="ARBA00023014"/>
    </source>
</evidence>
<proteinExistence type="predicted"/>
<evidence type="ECO:0000313" key="9">
    <source>
        <dbReference type="EMBL" id="QSX07549.1"/>
    </source>
</evidence>
<evidence type="ECO:0000256" key="4">
    <source>
        <dbReference type="ARBA" id="ARBA00022982"/>
    </source>
</evidence>
<keyword evidence="7" id="KW-0812">Transmembrane</keyword>
<dbReference type="Proteomes" id="UP000663499">
    <property type="component" value="Chromosome"/>
</dbReference>
<keyword evidence="4" id="KW-0249">Electron transport</keyword>
<evidence type="ECO:0000256" key="7">
    <source>
        <dbReference type="SAM" id="Phobius"/>
    </source>
</evidence>